<dbReference type="STRING" id="1121316.SAMN02745207_02376"/>
<evidence type="ECO:0000259" key="3">
    <source>
        <dbReference type="PROSITE" id="PS51736"/>
    </source>
</evidence>
<protein>
    <submittedName>
        <fullName evidence="5">Site-specific DNA recombinase</fullName>
    </submittedName>
</protein>
<dbReference type="Pfam" id="PF00239">
    <property type="entry name" value="Resolvase"/>
    <property type="match status" value="1"/>
</dbReference>
<keyword evidence="2" id="KW-0233">DNA recombination</keyword>
<dbReference type="PROSITE" id="PS51736">
    <property type="entry name" value="RECOMBINASES_3"/>
    <property type="match status" value="1"/>
</dbReference>
<dbReference type="Pfam" id="PF13408">
    <property type="entry name" value="Zn_ribbon_recom"/>
    <property type="match status" value="1"/>
</dbReference>
<accession>A0A1M5VN12</accession>
<dbReference type="AlphaFoldDB" id="A0A1M5VN12"/>
<dbReference type="PANTHER" id="PTHR30461">
    <property type="entry name" value="DNA-INVERTASE FROM LAMBDOID PROPHAGE"/>
    <property type="match status" value="1"/>
</dbReference>
<evidence type="ECO:0000259" key="4">
    <source>
        <dbReference type="PROSITE" id="PS51737"/>
    </source>
</evidence>
<name>A0A1M5VN12_9CLOT</name>
<reference evidence="5 6" key="1">
    <citation type="submission" date="2016-11" db="EMBL/GenBank/DDBJ databases">
        <authorList>
            <person name="Jaros S."/>
            <person name="Januszkiewicz K."/>
            <person name="Wedrychowicz H."/>
        </authorList>
    </citation>
    <scope>NUCLEOTIDE SEQUENCE [LARGE SCALE GENOMIC DNA]</scope>
    <source>
        <strain evidence="5 6">DSM 8605</strain>
    </source>
</reference>
<dbReference type="Proteomes" id="UP000184447">
    <property type="component" value="Unassembled WGS sequence"/>
</dbReference>
<feature type="domain" description="Recombinase" evidence="4">
    <location>
        <begin position="187"/>
        <end position="314"/>
    </location>
</feature>
<dbReference type="GO" id="GO:0000150">
    <property type="term" value="F:DNA strand exchange activity"/>
    <property type="evidence" value="ECO:0007669"/>
    <property type="project" value="InterPro"/>
</dbReference>
<dbReference type="Gene3D" id="3.40.50.1390">
    <property type="entry name" value="Resolvase, N-terminal catalytic domain"/>
    <property type="match status" value="1"/>
</dbReference>
<dbReference type="InterPro" id="IPR011109">
    <property type="entry name" value="DNA_bind_recombinase_dom"/>
</dbReference>
<dbReference type="SUPFAM" id="SSF53041">
    <property type="entry name" value="Resolvase-like"/>
    <property type="match status" value="1"/>
</dbReference>
<dbReference type="GO" id="GO:0003677">
    <property type="term" value="F:DNA binding"/>
    <property type="evidence" value="ECO:0007669"/>
    <property type="project" value="UniProtKB-KW"/>
</dbReference>
<dbReference type="EMBL" id="FQXM01000012">
    <property type="protein sequence ID" value="SHH76629.1"/>
    <property type="molecule type" value="Genomic_DNA"/>
</dbReference>
<keyword evidence="6" id="KW-1185">Reference proteome</keyword>
<dbReference type="InterPro" id="IPR038109">
    <property type="entry name" value="DNA_bind_recomb_sf"/>
</dbReference>
<dbReference type="InterPro" id="IPR025827">
    <property type="entry name" value="Zn_ribbon_recom_dom"/>
</dbReference>
<organism evidence="5 6">
    <name type="scientific">Clostridium grantii DSM 8605</name>
    <dbReference type="NCBI Taxonomy" id="1121316"/>
    <lineage>
        <taxon>Bacteria</taxon>
        <taxon>Bacillati</taxon>
        <taxon>Bacillota</taxon>
        <taxon>Clostridia</taxon>
        <taxon>Eubacteriales</taxon>
        <taxon>Clostridiaceae</taxon>
        <taxon>Clostridium</taxon>
    </lineage>
</organism>
<dbReference type="InterPro" id="IPR036162">
    <property type="entry name" value="Resolvase-like_N_sf"/>
</dbReference>
<feature type="domain" description="Resolvase/invertase-type recombinase catalytic" evidence="3">
    <location>
        <begin position="31"/>
        <end position="178"/>
    </location>
</feature>
<sequence length="408" mass="47641">MKQYCIALWMYYLRQVRIIKPTQKVQKSKKKVCAYARVSTGTEKQGESLENQIQYYESLIKNNPAYEFVGVFADKGITGTTEDRPEFQRMLKLCRKGKIDLIITKSISRLARNTTIVLETVRELKNIGIEVRFEKENINTLSGDGELMLSVLSSFAQEESKNVSDNIKWRIKKEFERGIYHLNTNKFLGYDKDEFGTLIINQEEAEIVKNMFECYVSGMSCTEIARKLTSKGIKTVTGLDKWNDGTIYNMLKNEKYKGDALLQKTYVPNHIRKKAVENKGEVDQYYLKEDHPPIVTEEMWEAVQEKMLENKYSRGITNDPKYNEKYPYKGLLFCSKCGAPLRRRVWNSKTPFKKYVWQCSNYVYIKTRTCTGTKIDERDLEKVNINGPTIIKEELRDGKKYYSYTSKN</sequence>
<dbReference type="Pfam" id="PF07508">
    <property type="entry name" value="Recombinase"/>
    <property type="match status" value="1"/>
</dbReference>
<dbReference type="PANTHER" id="PTHR30461:SF2">
    <property type="entry name" value="SERINE RECOMBINASE PINE-RELATED"/>
    <property type="match status" value="1"/>
</dbReference>
<dbReference type="CDD" id="cd00338">
    <property type="entry name" value="Ser_Recombinase"/>
    <property type="match status" value="1"/>
</dbReference>
<dbReference type="InterPro" id="IPR050639">
    <property type="entry name" value="SSR_resolvase"/>
</dbReference>
<evidence type="ECO:0000256" key="2">
    <source>
        <dbReference type="ARBA" id="ARBA00023172"/>
    </source>
</evidence>
<keyword evidence="1" id="KW-0238">DNA-binding</keyword>
<dbReference type="InterPro" id="IPR006119">
    <property type="entry name" value="Resolv_N"/>
</dbReference>
<evidence type="ECO:0000313" key="5">
    <source>
        <dbReference type="EMBL" id="SHH76629.1"/>
    </source>
</evidence>
<evidence type="ECO:0000313" key="6">
    <source>
        <dbReference type="Proteomes" id="UP000184447"/>
    </source>
</evidence>
<dbReference type="RefSeq" id="WP_242950669.1">
    <property type="nucleotide sequence ID" value="NZ_FQXM01000012.1"/>
</dbReference>
<dbReference type="Gene3D" id="3.90.1750.20">
    <property type="entry name" value="Putative Large Serine Recombinase, Chain B, Domain 2"/>
    <property type="match status" value="1"/>
</dbReference>
<proteinExistence type="predicted"/>
<dbReference type="PROSITE" id="PS51737">
    <property type="entry name" value="RECOMBINASE_DNA_BIND"/>
    <property type="match status" value="1"/>
</dbReference>
<dbReference type="SMART" id="SM00857">
    <property type="entry name" value="Resolvase"/>
    <property type="match status" value="1"/>
</dbReference>
<evidence type="ECO:0000256" key="1">
    <source>
        <dbReference type="ARBA" id="ARBA00023125"/>
    </source>
</evidence>
<gene>
    <name evidence="5" type="ORF">SAMN02745207_02376</name>
</gene>